<keyword evidence="5 10" id="KW-0547">Nucleotide-binding</keyword>
<evidence type="ECO:0000256" key="5">
    <source>
        <dbReference type="ARBA" id="ARBA00022741"/>
    </source>
</evidence>
<feature type="binding site" evidence="10">
    <location>
        <begin position="161"/>
        <end position="169"/>
    </location>
    <ligand>
        <name>GTP</name>
        <dbReference type="ChEBI" id="CHEBI:37565"/>
    </ligand>
</feature>
<dbReference type="STRING" id="1548.CSCA_2834"/>
<evidence type="ECO:0000259" key="12">
    <source>
        <dbReference type="PROSITE" id="PS51721"/>
    </source>
</evidence>
<gene>
    <name evidence="10" type="primary">rsgA</name>
    <name evidence="13" type="ORF">CSCA_2834</name>
</gene>
<dbReference type="GO" id="GO:0046872">
    <property type="term" value="F:metal ion binding"/>
    <property type="evidence" value="ECO:0007669"/>
    <property type="project" value="UniProtKB-KW"/>
</dbReference>
<dbReference type="GO" id="GO:0005525">
    <property type="term" value="F:GTP binding"/>
    <property type="evidence" value="ECO:0007669"/>
    <property type="project" value="UniProtKB-UniRule"/>
</dbReference>
<evidence type="ECO:0000256" key="3">
    <source>
        <dbReference type="ARBA" id="ARBA00022723"/>
    </source>
</evidence>
<dbReference type="PROSITE" id="PS51721">
    <property type="entry name" value="G_CP"/>
    <property type="match status" value="1"/>
</dbReference>
<dbReference type="GO" id="GO:0019843">
    <property type="term" value="F:rRNA binding"/>
    <property type="evidence" value="ECO:0007669"/>
    <property type="project" value="UniProtKB-KW"/>
</dbReference>
<dbReference type="Proteomes" id="UP000033115">
    <property type="component" value="Chromosome"/>
</dbReference>
<evidence type="ECO:0000256" key="6">
    <source>
        <dbReference type="ARBA" id="ARBA00022801"/>
    </source>
</evidence>
<organism evidence="13 14">
    <name type="scientific">Clostridium scatologenes</name>
    <dbReference type="NCBI Taxonomy" id="1548"/>
    <lineage>
        <taxon>Bacteria</taxon>
        <taxon>Bacillati</taxon>
        <taxon>Bacillota</taxon>
        <taxon>Clostridia</taxon>
        <taxon>Eubacteriales</taxon>
        <taxon>Clostridiaceae</taxon>
        <taxon>Clostridium</taxon>
    </lineage>
</organism>
<dbReference type="SUPFAM" id="SSF50249">
    <property type="entry name" value="Nucleic acid-binding proteins"/>
    <property type="match status" value="1"/>
</dbReference>
<dbReference type="PROSITE" id="PS50936">
    <property type="entry name" value="ENGC_GTPASE"/>
    <property type="match status" value="1"/>
</dbReference>
<feature type="binding site" evidence="10">
    <location>
        <position position="247"/>
    </location>
    <ligand>
        <name>Zn(2+)</name>
        <dbReference type="ChEBI" id="CHEBI:29105"/>
    </ligand>
</feature>
<keyword evidence="6 10" id="KW-0378">Hydrolase</keyword>
<evidence type="ECO:0000256" key="9">
    <source>
        <dbReference type="ARBA" id="ARBA00023134"/>
    </source>
</evidence>
<dbReference type="InterPro" id="IPR030378">
    <property type="entry name" value="G_CP_dom"/>
</dbReference>
<evidence type="ECO:0000313" key="13">
    <source>
        <dbReference type="EMBL" id="AKA69959.1"/>
    </source>
</evidence>
<feature type="binding site" evidence="10">
    <location>
        <begin position="110"/>
        <end position="113"/>
    </location>
    <ligand>
        <name>GTP</name>
        <dbReference type="ChEBI" id="CHEBI:37565"/>
    </ligand>
</feature>
<dbReference type="InterPro" id="IPR012340">
    <property type="entry name" value="NA-bd_OB-fold"/>
</dbReference>
<dbReference type="EMBL" id="CP009933">
    <property type="protein sequence ID" value="AKA69959.1"/>
    <property type="molecule type" value="Genomic_DNA"/>
</dbReference>
<evidence type="ECO:0000256" key="7">
    <source>
        <dbReference type="ARBA" id="ARBA00022833"/>
    </source>
</evidence>
<feature type="binding site" evidence="10">
    <location>
        <position position="249"/>
    </location>
    <ligand>
        <name>Zn(2+)</name>
        <dbReference type="ChEBI" id="CHEBI:29105"/>
    </ligand>
</feature>
<feature type="domain" description="EngC GTPase" evidence="11">
    <location>
        <begin position="70"/>
        <end position="216"/>
    </location>
</feature>
<keyword evidence="1 10" id="KW-0963">Cytoplasm</keyword>
<dbReference type="CDD" id="cd04466">
    <property type="entry name" value="S1_YloQ_GTPase"/>
    <property type="match status" value="1"/>
</dbReference>
<dbReference type="Gene3D" id="3.40.50.300">
    <property type="entry name" value="P-loop containing nucleotide triphosphate hydrolases"/>
    <property type="match status" value="1"/>
</dbReference>
<dbReference type="HOGENOM" id="CLU_033617_2_1_9"/>
<keyword evidence="4 10" id="KW-0699">rRNA-binding</keyword>
<dbReference type="AlphaFoldDB" id="A0A0E3M9T1"/>
<dbReference type="InterPro" id="IPR004881">
    <property type="entry name" value="Ribosome_biogen_GTPase_RsgA"/>
</dbReference>
<dbReference type="CDD" id="cd01854">
    <property type="entry name" value="YjeQ_EngC"/>
    <property type="match status" value="1"/>
</dbReference>
<keyword evidence="2 10" id="KW-0690">Ribosome biogenesis</keyword>
<comment type="function">
    <text evidence="10">One of several proteins that assist in the late maturation steps of the functional core of the 30S ribosomal subunit. Helps release RbfA from mature subunits. May play a role in the assembly of ribosomal proteins into the subunit. Circularly permuted GTPase that catalyzes slow GTP hydrolysis, GTPase activity is stimulated by the 30S ribosomal subunit.</text>
</comment>
<keyword evidence="14" id="KW-1185">Reference proteome</keyword>
<dbReference type="EC" id="3.6.1.-" evidence="10"/>
<comment type="subcellular location">
    <subcellularLocation>
        <location evidence="10">Cytoplasm</location>
    </subcellularLocation>
</comment>
<keyword evidence="3 10" id="KW-0479">Metal-binding</keyword>
<accession>A0A0E3M9T1</accession>
<keyword evidence="7 10" id="KW-0862">Zinc</keyword>
<evidence type="ECO:0000256" key="8">
    <source>
        <dbReference type="ARBA" id="ARBA00022884"/>
    </source>
</evidence>
<evidence type="ECO:0000256" key="4">
    <source>
        <dbReference type="ARBA" id="ARBA00022730"/>
    </source>
</evidence>
<feature type="domain" description="CP-type G" evidence="12">
    <location>
        <begin position="61"/>
        <end position="218"/>
    </location>
</feature>
<dbReference type="PANTHER" id="PTHR32120:SF11">
    <property type="entry name" value="SMALL RIBOSOMAL SUBUNIT BIOGENESIS GTPASE RSGA 1, MITOCHONDRIAL-RELATED"/>
    <property type="match status" value="1"/>
</dbReference>
<dbReference type="HAMAP" id="MF_01820">
    <property type="entry name" value="GTPase_RsgA"/>
    <property type="match status" value="1"/>
</dbReference>
<keyword evidence="8 10" id="KW-0694">RNA-binding</keyword>
<dbReference type="InterPro" id="IPR010914">
    <property type="entry name" value="RsgA_GTPase_dom"/>
</dbReference>
<comment type="cofactor">
    <cofactor evidence="10">
        <name>Zn(2+)</name>
        <dbReference type="ChEBI" id="CHEBI:29105"/>
    </cofactor>
    <text evidence="10">Binds 1 zinc ion per subunit.</text>
</comment>
<dbReference type="GO" id="GO:0005737">
    <property type="term" value="C:cytoplasm"/>
    <property type="evidence" value="ECO:0007669"/>
    <property type="project" value="UniProtKB-SubCell"/>
</dbReference>
<dbReference type="PANTHER" id="PTHR32120">
    <property type="entry name" value="SMALL RIBOSOMAL SUBUNIT BIOGENESIS GTPASE RSGA"/>
    <property type="match status" value="1"/>
</dbReference>
<feature type="binding site" evidence="10">
    <location>
        <position position="255"/>
    </location>
    <ligand>
        <name>Zn(2+)</name>
        <dbReference type="ChEBI" id="CHEBI:29105"/>
    </ligand>
</feature>
<evidence type="ECO:0000313" key="14">
    <source>
        <dbReference type="Proteomes" id="UP000033115"/>
    </source>
</evidence>
<proteinExistence type="inferred from homology"/>
<dbReference type="SUPFAM" id="SSF52540">
    <property type="entry name" value="P-loop containing nucleoside triphosphate hydrolases"/>
    <property type="match status" value="1"/>
</dbReference>
<evidence type="ECO:0000256" key="2">
    <source>
        <dbReference type="ARBA" id="ARBA00022517"/>
    </source>
</evidence>
<dbReference type="KEGG" id="csq:CSCA_2834"/>
<name>A0A0E3M9T1_CLOSL</name>
<comment type="subunit">
    <text evidence="10">Monomer. Associates with 30S ribosomal subunit, binds 16S rRNA.</text>
</comment>
<dbReference type="Pfam" id="PF16745">
    <property type="entry name" value="RsgA_N"/>
    <property type="match status" value="1"/>
</dbReference>
<evidence type="ECO:0000256" key="10">
    <source>
        <dbReference type="HAMAP-Rule" id="MF_01820"/>
    </source>
</evidence>
<keyword evidence="9 10" id="KW-0342">GTP-binding</keyword>
<dbReference type="NCBIfam" id="TIGR00157">
    <property type="entry name" value="ribosome small subunit-dependent GTPase A"/>
    <property type="match status" value="1"/>
</dbReference>
<comment type="similarity">
    <text evidence="10">Belongs to the TRAFAC class YlqF/YawG GTPase family. RsgA subfamily.</text>
</comment>
<sequence length="265" mass="29733">MEGTIIKGIAGFYYIKTDKNVVECKARGKFRHNELTPMVGDKVEITIKNGKGVIDKIYPRINKLIRPSVANVTQALVVFALKNPEINEELLNKFLLNCEYNNLKAIVCFNKLDLILQEETNEIVEMVKSAGYETLFLKAKEGYGIDLIREKLQDNVTVLCGPSGVGKSTILNSIMGEEVMATGEISEKLRRGKHTTRHSELIDIGNGFLVDTPGFSSLEIEFISKEDLQQCFPEFDSYIGNCKFTGCFHYKEPGCAVKHALEQKK</sequence>
<dbReference type="InterPro" id="IPR031944">
    <property type="entry name" value="RsgA_N"/>
</dbReference>
<reference evidence="13 14" key="1">
    <citation type="journal article" date="2015" name="J. Biotechnol.">
        <title>Complete genome sequence of a malodorant-producing acetogen, Clostridium scatologenes ATCC 25775(T).</title>
        <authorList>
            <person name="Zhu Z."/>
            <person name="Guo T."/>
            <person name="Zheng H."/>
            <person name="Song T."/>
            <person name="Ouyang P."/>
            <person name="Xie J."/>
        </authorList>
    </citation>
    <scope>NUCLEOTIDE SEQUENCE [LARGE SCALE GENOMIC DNA]</scope>
    <source>
        <strain evidence="13 14">ATCC 25775</strain>
    </source>
</reference>
<dbReference type="Gene3D" id="2.40.50.140">
    <property type="entry name" value="Nucleic acid-binding proteins"/>
    <property type="match status" value="1"/>
</dbReference>
<protein>
    <recommendedName>
        <fullName evidence="10">Small ribosomal subunit biogenesis GTPase RsgA</fullName>
        <ecNumber evidence="10">3.6.1.-</ecNumber>
    </recommendedName>
</protein>
<evidence type="ECO:0000256" key="1">
    <source>
        <dbReference type="ARBA" id="ARBA00022490"/>
    </source>
</evidence>
<dbReference type="InterPro" id="IPR027417">
    <property type="entry name" value="P-loop_NTPase"/>
</dbReference>
<evidence type="ECO:0000259" key="11">
    <source>
        <dbReference type="PROSITE" id="PS50936"/>
    </source>
</evidence>
<dbReference type="Pfam" id="PF03193">
    <property type="entry name" value="RsgA_GTPase"/>
    <property type="match status" value="1"/>
</dbReference>
<feature type="binding site" evidence="10">
    <location>
        <position position="242"/>
    </location>
    <ligand>
        <name>Zn(2+)</name>
        <dbReference type="ChEBI" id="CHEBI:29105"/>
    </ligand>
</feature>
<dbReference type="GO" id="GO:0042274">
    <property type="term" value="P:ribosomal small subunit biogenesis"/>
    <property type="evidence" value="ECO:0007669"/>
    <property type="project" value="UniProtKB-UniRule"/>
</dbReference>
<dbReference type="Gene3D" id="1.10.40.50">
    <property type="entry name" value="Probable gtpase engc, domain 3"/>
    <property type="match status" value="1"/>
</dbReference>
<dbReference type="GO" id="GO:0003924">
    <property type="term" value="F:GTPase activity"/>
    <property type="evidence" value="ECO:0007669"/>
    <property type="project" value="UniProtKB-UniRule"/>
</dbReference>